<feature type="transmembrane region" description="Helical" evidence="1">
    <location>
        <begin position="12"/>
        <end position="30"/>
    </location>
</feature>
<dbReference type="RefSeq" id="WP_022862247.1">
    <property type="nucleotide sequence ID" value="NZ_ATVG01000001.1"/>
</dbReference>
<dbReference type="Proteomes" id="UP001220064">
    <property type="component" value="Chromosome"/>
</dbReference>
<name>A0ABY7U9Y7_9CORY</name>
<feature type="transmembrane region" description="Helical" evidence="1">
    <location>
        <begin position="287"/>
        <end position="305"/>
    </location>
</feature>
<organism evidence="2 3">
    <name type="scientific">Corynebacterium massiliense DSM 45435</name>
    <dbReference type="NCBI Taxonomy" id="1121364"/>
    <lineage>
        <taxon>Bacteria</taxon>
        <taxon>Bacillati</taxon>
        <taxon>Actinomycetota</taxon>
        <taxon>Actinomycetes</taxon>
        <taxon>Mycobacteriales</taxon>
        <taxon>Corynebacteriaceae</taxon>
        <taxon>Corynebacterium</taxon>
    </lineage>
</organism>
<evidence type="ECO:0000313" key="2">
    <source>
        <dbReference type="EMBL" id="WCZ32774.1"/>
    </source>
</evidence>
<keyword evidence="1" id="KW-0472">Membrane</keyword>
<feature type="transmembrane region" description="Helical" evidence="1">
    <location>
        <begin position="85"/>
        <end position="107"/>
    </location>
</feature>
<evidence type="ECO:0000256" key="1">
    <source>
        <dbReference type="SAM" id="Phobius"/>
    </source>
</evidence>
<keyword evidence="1" id="KW-0812">Transmembrane</keyword>
<feature type="transmembrane region" description="Helical" evidence="1">
    <location>
        <begin position="233"/>
        <end position="252"/>
    </location>
</feature>
<accession>A0ABY7U9Y7</accession>
<sequence length="334" mass="35391">MAIIPHEYPVVVDAIHATFLCGLLVSYIYYKRTNVSVGGSLAVGYLAAALISPLTVLFTIVAAFAAYLIIKYVVLKIWLPRPRQIFGIGLLVGIVLGAIWLVINSLLFDDDSVYSNLSIVGVIIPGMLCNSLIKQGIKRTVVPMVWMIPVATVMGIAIAFLMKVIPGASLSEYLFEPGGVSTGVLFTFSAVSVLAAVVIQEGPWAQHNLRTGGYVTVGMLLAALTHWPYVLMILGVAVALWLLGTAMSKSVALHGKDRFLVLILSSAVLTTLVEFAIVAVAGTRLDGVQNLVMIVLPAIIANDLIQYGPKRTGIGMGISAVATALIGSALTALM</sequence>
<feature type="transmembrane region" description="Helical" evidence="1">
    <location>
        <begin position="178"/>
        <end position="199"/>
    </location>
</feature>
<reference evidence="2 3" key="1">
    <citation type="submission" date="2020-10" db="EMBL/GenBank/DDBJ databases">
        <title>Complete genome sequence of Corynebacterium massiliense DSM 45435, type strain of Corynebacterium massiliense.</title>
        <authorList>
            <person name="Busche T."/>
            <person name="Kalinowski J."/>
            <person name="Ruckert C."/>
        </authorList>
    </citation>
    <scope>NUCLEOTIDE SEQUENCE [LARGE SCALE GENOMIC DNA]</scope>
    <source>
        <strain evidence="2 3">DSM 45435</strain>
    </source>
</reference>
<feature type="transmembrane region" description="Helical" evidence="1">
    <location>
        <begin position="145"/>
        <end position="166"/>
    </location>
</feature>
<feature type="transmembrane region" description="Helical" evidence="1">
    <location>
        <begin position="312"/>
        <end position="333"/>
    </location>
</feature>
<evidence type="ECO:0000313" key="3">
    <source>
        <dbReference type="Proteomes" id="UP001220064"/>
    </source>
</evidence>
<evidence type="ECO:0008006" key="4">
    <source>
        <dbReference type="Google" id="ProtNLM"/>
    </source>
</evidence>
<dbReference type="InterPro" id="IPR008338">
    <property type="entry name" value="Capsule_biosynth_CapC"/>
</dbReference>
<dbReference type="Pfam" id="PF14102">
    <property type="entry name" value="Caps_synth_CapC"/>
    <property type="match status" value="2"/>
</dbReference>
<protein>
    <recommendedName>
        <fullName evidence="4">EamA domain-containing protein</fullName>
    </recommendedName>
</protein>
<feature type="transmembrane region" description="Helical" evidence="1">
    <location>
        <begin position="42"/>
        <end position="73"/>
    </location>
</feature>
<keyword evidence="1" id="KW-1133">Transmembrane helix</keyword>
<dbReference type="EMBL" id="CP063189">
    <property type="protein sequence ID" value="WCZ32774.1"/>
    <property type="molecule type" value="Genomic_DNA"/>
</dbReference>
<feature type="transmembrane region" description="Helical" evidence="1">
    <location>
        <begin position="259"/>
        <end position="281"/>
    </location>
</feature>
<keyword evidence="3" id="KW-1185">Reference proteome</keyword>
<feature type="transmembrane region" description="Helical" evidence="1">
    <location>
        <begin position="113"/>
        <end position="133"/>
    </location>
</feature>
<gene>
    <name evidence="2" type="ORF">CMASS_06700</name>
</gene>
<proteinExistence type="predicted"/>